<evidence type="ECO:0000313" key="16">
    <source>
        <dbReference type="Proteomes" id="UP000663829"/>
    </source>
</evidence>
<dbReference type="PROSITE" id="PS50867">
    <property type="entry name" value="PRE_SET"/>
    <property type="match status" value="1"/>
</dbReference>
<evidence type="ECO:0000259" key="10">
    <source>
        <dbReference type="PROSITE" id="PS50280"/>
    </source>
</evidence>
<evidence type="ECO:0000256" key="5">
    <source>
        <dbReference type="ARBA" id="ARBA00022679"/>
    </source>
</evidence>
<evidence type="ECO:0000259" key="11">
    <source>
        <dbReference type="PROSITE" id="PS50867"/>
    </source>
</evidence>
<evidence type="ECO:0000259" key="13">
    <source>
        <dbReference type="PROSITE" id="PS50982"/>
    </source>
</evidence>
<protein>
    <recommendedName>
        <fullName evidence="17">Histone-lysine N-methyltransferase eggless</fullName>
    </recommendedName>
</protein>
<dbReference type="Proteomes" id="UP000681722">
    <property type="component" value="Unassembled WGS sequence"/>
</dbReference>
<evidence type="ECO:0000256" key="3">
    <source>
        <dbReference type="ARBA" id="ARBA00022454"/>
    </source>
</evidence>
<accession>A0A813P1R9</accession>
<dbReference type="PROSITE" id="PS50982">
    <property type="entry name" value="MBD"/>
    <property type="match status" value="1"/>
</dbReference>
<feature type="domain" description="SET" evidence="10">
    <location>
        <begin position="488"/>
        <end position="682"/>
    </location>
</feature>
<evidence type="ECO:0000313" key="14">
    <source>
        <dbReference type="EMBL" id="CAF0746923.1"/>
    </source>
</evidence>
<dbReference type="Proteomes" id="UP000663829">
    <property type="component" value="Unassembled WGS sequence"/>
</dbReference>
<dbReference type="PANTHER" id="PTHR46024:SF1">
    <property type="entry name" value="HISTONE-LYSINE N-METHYLTRANSFERASE EGGLESS"/>
    <property type="match status" value="1"/>
</dbReference>
<dbReference type="AlphaFoldDB" id="A0A813P1R9"/>
<dbReference type="GO" id="GO:0070828">
    <property type="term" value="P:heterochromatin organization"/>
    <property type="evidence" value="ECO:0007669"/>
    <property type="project" value="TreeGrafter"/>
</dbReference>
<dbReference type="PANTHER" id="PTHR46024">
    <property type="entry name" value="HISTONE-LYSINE N-METHYLTRANSFERASE EGGLESS"/>
    <property type="match status" value="1"/>
</dbReference>
<evidence type="ECO:0000256" key="9">
    <source>
        <dbReference type="ARBA" id="ARBA00023242"/>
    </source>
</evidence>
<dbReference type="InterPro" id="IPR003616">
    <property type="entry name" value="Post-SET_dom"/>
</dbReference>
<dbReference type="Gene3D" id="2.30.30.140">
    <property type="match status" value="1"/>
</dbReference>
<dbReference type="SMART" id="SM00317">
    <property type="entry name" value="SET"/>
    <property type="match status" value="1"/>
</dbReference>
<evidence type="ECO:0000256" key="8">
    <source>
        <dbReference type="ARBA" id="ARBA00022833"/>
    </source>
</evidence>
<comment type="caution">
    <text evidence="14">The sequence shown here is derived from an EMBL/GenBank/DDBJ whole genome shotgun (WGS) entry which is preliminary data.</text>
</comment>
<keyword evidence="3" id="KW-0158">Chromosome</keyword>
<keyword evidence="8" id="KW-0862">Zinc</keyword>
<dbReference type="Pfam" id="PF18358">
    <property type="entry name" value="Tudor_4"/>
    <property type="match status" value="1"/>
</dbReference>
<dbReference type="GO" id="GO:0032259">
    <property type="term" value="P:methylation"/>
    <property type="evidence" value="ECO:0007669"/>
    <property type="project" value="UniProtKB-KW"/>
</dbReference>
<keyword evidence="5" id="KW-0808">Transferase</keyword>
<dbReference type="InterPro" id="IPR041292">
    <property type="entry name" value="Tudor_4"/>
</dbReference>
<keyword evidence="9" id="KW-0539">Nucleus</keyword>
<dbReference type="Pfam" id="PF01429">
    <property type="entry name" value="MBD"/>
    <property type="match status" value="1"/>
</dbReference>
<feature type="domain" description="Post-SET" evidence="12">
    <location>
        <begin position="691"/>
        <end position="707"/>
    </location>
</feature>
<dbReference type="GO" id="GO:0005634">
    <property type="term" value="C:nucleus"/>
    <property type="evidence" value="ECO:0007669"/>
    <property type="project" value="UniProtKB-SubCell"/>
</dbReference>
<proteinExistence type="predicted"/>
<evidence type="ECO:0000313" key="15">
    <source>
        <dbReference type="EMBL" id="CAF3525874.1"/>
    </source>
</evidence>
<dbReference type="EMBL" id="CAJNOQ010000048">
    <property type="protein sequence ID" value="CAF0746923.1"/>
    <property type="molecule type" value="Genomic_DNA"/>
</dbReference>
<comment type="subcellular location">
    <subcellularLocation>
        <location evidence="2">Chromosome</location>
    </subcellularLocation>
    <subcellularLocation>
        <location evidence="1">Nucleus</location>
    </subcellularLocation>
</comment>
<dbReference type="SUPFAM" id="SSF82199">
    <property type="entry name" value="SET domain"/>
    <property type="match status" value="1"/>
</dbReference>
<dbReference type="PROSITE" id="PS50868">
    <property type="entry name" value="POST_SET"/>
    <property type="match status" value="1"/>
</dbReference>
<dbReference type="GO" id="GO:0005694">
    <property type="term" value="C:chromosome"/>
    <property type="evidence" value="ECO:0007669"/>
    <property type="project" value="UniProtKB-SubCell"/>
</dbReference>
<name>A0A813P1R9_9BILA</name>
<dbReference type="GO" id="GO:0008270">
    <property type="term" value="F:zinc ion binding"/>
    <property type="evidence" value="ECO:0007669"/>
    <property type="project" value="InterPro"/>
</dbReference>
<dbReference type="InterPro" id="IPR046341">
    <property type="entry name" value="SET_dom_sf"/>
</dbReference>
<evidence type="ECO:0000256" key="7">
    <source>
        <dbReference type="ARBA" id="ARBA00022723"/>
    </source>
</evidence>
<evidence type="ECO:0000256" key="2">
    <source>
        <dbReference type="ARBA" id="ARBA00004286"/>
    </source>
</evidence>
<evidence type="ECO:0000256" key="1">
    <source>
        <dbReference type="ARBA" id="ARBA00004123"/>
    </source>
</evidence>
<organism evidence="14 16">
    <name type="scientific">Didymodactylos carnosus</name>
    <dbReference type="NCBI Taxonomy" id="1234261"/>
    <lineage>
        <taxon>Eukaryota</taxon>
        <taxon>Metazoa</taxon>
        <taxon>Spiralia</taxon>
        <taxon>Gnathifera</taxon>
        <taxon>Rotifera</taxon>
        <taxon>Eurotatoria</taxon>
        <taxon>Bdelloidea</taxon>
        <taxon>Philodinida</taxon>
        <taxon>Philodinidae</taxon>
        <taxon>Didymodactylos</taxon>
    </lineage>
</organism>
<dbReference type="SMART" id="SM00468">
    <property type="entry name" value="PreSET"/>
    <property type="match status" value="1"/>
</dbReference>
<keyword evidence="16" id="KW-1185">Reference proteome</keyword>
<dbReference type="GO" id="GO:0010629">
    <property type="term" value="P:negative regulation of gene expression"/>
    <property type="evidence" value="ECO:0007669"/>
    <property type="project" value="TreeGrafter"/>
</dbReference>
<dbReference type="InterPro" id="IPR001739">
    <property type="entry name" value="Methyl_CpG_DNA-bd"/>
</dbReference>
<keyword evidence="4" id="KW-0489">Methyltransferase</keyword>
<dbReference type="OrthoDB" id="5792673at2759"/>
<dbReference type="EMBL" id="CAJOBC010000048">
    <property type="protein sequence ID" value="CAF3525874.1"/>
    <property type="molecule type" value="Genomic_DNA"/>
</dbReference>
<gene>
    <name evidence="14" type="ORF">GPM918_LOCUS597</name>
    <name evidence="15" type="ORF">SRO942_LOCUS598</name>
</gene>
<dbReference type="GO" id="GO:0046974">
    <property type="term" value="F:histone H3K9 methyltransferase activity"/>
    <property type="evidence" value="ECO:0007669"/>
    <property type="project" value="TreeGrafter"/>
</dbReference>
<evidence type="ECO:0008006" key="17">
    <source>
        <dbReference type="Google" id="ProtNLM"/>
    </source>
</evidence>
<reference evidence="14" key="1">
    <citation type="submission" date="2021-02" db="EMBL/GenBank/DDBJ databases">
        <authorList>
            <person name="Nowell W R."/>
        </authorList>
    </citation>
    <scope>NUCLEOTIDE SEQUENCE</scope>
</reference>
<dbReference type="GO" id="GO:0003677">
    <property type="term" value="F:DNA binding"/>
    <property type="evidence" value="ECO:0007669"/>
    <property type="project" value="InterPro"/>
</dbReference>
<sequence>MPVAVDVGQRLFVYSPHRLWTVAYFVKTCRLAHCSHSQTSGEHLRYSPHNVAIADRIAEHQLNVGSRILCIPSNSSHIGLSCKKIEKPQRGMIAELATESNSNRFLIFVDIGEPYYIQCHSIRLLLEPLSNYLSKVDQGTKQYIENYVLTYPKRRLIDIGVKSHITIEHNGQWLEAIVSKCDCTLIRVYIPSLNELEWLYRGSLRLQPLFNLLTTSVNDDEPTSKRFAIDLEQQQEHRCTNSCEKGLSITRKCNFLMIPLNYGWKRQVRNDLGTIVYISPCGQPFTDRERLHLYLIQINSCLTMNLFSFEMDCRATQKYNLLNPPIIDIMDYSNELEKLPLSLVNEINNELPTKFDYICTRISSKDEIPINELKDYIEGCTCTDGCLETDKCACWQRTFNSIIKSYYYEDLITNLKELFMKNKIINDNDENDEENMKIFLYKQLSKQNLGYKHGRLLDKIHSGIFECNEKCKCDYRCTNRCVQYGLNTLLQIYRTHEKGWGVRTLYDLPMGTFLSFYAGEILNDDDANKRGIELNDIYFTALDFVNALHPPQLNKLSMINGSDHVLAASTTTSVNMTSSDNEIQTNPIVASDGSETCKTITTSEKSIDIHDLLQSHIITDSDIYIMDANLKGNVSRFFNHSCSPNVFVQNVFIETYDVRFPWVAFFTSTNIKAGTELCWDYQYEVGSVEDRILKCQCGTTSCRNRLL</sequence>
<dbReference type="Pfam" id="PF05033">
    <property type="entry name" value="Pre-SET"/>
    <property type="match status" value="1"/>
</dbReference>
<evidence type="ECO:0000256" key="6">
    <source>
        <dbReference type="ARBA" id="ARBA00022691"/>
    </source>
</evidence>
<dbReference type="InterPro" id="IPR051516">
    <property type="entry name" value="SETDB_methyltransferase"/>
</dbReference>
<feature type="domain" description="Pre-SET" evidence="11">
    <location>
        <begin position="378"/>
        <end position="485"/>
    </location>
</feature>
<keyword evidence="6" id="KW-0949">S-adenosyl-L-methionine</keyword>
<evidence type="ECO:0000259" key="12">
    <source>
        <dbReference type="PROSITE" id="PS50868"/>
    </source>
</evidence>
<keyword evidence="7" id="KW-0479">Metal-binding</keyword>
<evidence type="ECO:0000256" key="4">
    <source>
        <dbReference type="ARBA" id="ARBA00022603"/>
    </source>
</evidence>
<feature type="domain" description="MBD" evidence="13">
    <location>
        <begin position="250"/>
        <end position="314"/>
    </location>
</feature>
<dbReference type="InterPro" id="IPR007728">
    <property type="entry name" value="Pre-SET_dom"/>
</dbReference>
<dbReference type="InterPro" id="IPR001214">
    <property type="entry name" value="SET_dom"/>
</dbReference>
<dbReference type="Pfam" id="PF00856">
    <property type="entry name" value="SET"/>
    <property type="match status" value="1"/>
</dbReference>
<dbReference type="InterPro" id="IPR016177">
    <property type="entry name" value="DNA-bd_dom_sf"/>
</dbReference>
<dbReference type="SUPFAM" id="SSF54171">
    <property type="entry name" value="DNA-binding domain"/>
    <property type="match status" value="1"/>
</dbReference>
<dbReference type="PROSITE" id="PS50280">
    <property type="entry name" value="SET"/>
    <property type="match status" value="1"/>
</dbReference>
<dbReference type="Gene3D" id="2.170.270.10">
    <property type="entry name" value="SET domain"/>
    <property type="match status" value="1"/>
</dbReference>